<dbReference type="Proteomes" id="UP000315252">
    <property type="component" value="Unassembled WGS sequence"/>
</dbReference>
<feature type="binding site" evidence="2">
    <location>
        <position position="104"/>
    </location>
    <ligand>
        <name>Fe cation</name>
        <dbReference type="ChEBI" id="CHEBI:24875"/>
    </ligand>
</feature>
<accession>A0A545TEZ9</accession>
<feature type="binding site" evidence="2">
    <location>
        <position position="106"/>
    </location>
    <ligand>
        <name>Fe cation</name>
        <dbReference type="ChEBI" id="CHEBI:24875"/>
    </ligand>
</feature>
<dbReference type="InterPro" id="IPR003829">
    <property type="entry name" value="Pirin_N_dom"/>
</dbReference>
<dbReference type="InterPro" id="IPR011051">
    <property type="entry name" value="RmlC_Cupin_sf"/>
</dbReference>
<dbReference type="InterPro" id="IPR008778">
    <property type="entry name" value="Pirin_C_dom"/>
</dbReference>
<dbReference type="CDD" id="cd02909">
    <property type="entry name" value="cupin_pirin_N"/>
    <property type="match status" value="1"/>
</dbReference>
<dbReference type="InterPro" id="IPR014710">
    <property type="entry name" value="RmlC-like_jellyroll"/>
</dbReference>
<evidence type="ECO:0000256" key="2">
    <source>
        <dbReference type="PIRSR" id="PIRSR006232-1"/>
    </source>
</evidence>
<dbReference type="Pfam" id="PF02678">
    <property type="entry name" value="Pirin"/>
    <property type="match status" value="1"/>
</dbReference>
<dbReference type="OrthoDB" id="9780903at2"/>
<dbReference type="InterPro" id="IPR012093">
    <property type="entry name" value="Pirin"/>
</dbReference>
<feature type="binding site" evidence="2">
    <location>
        <position position="62"/>
    </location>
    <ligand>
        <name>Fe cation</name>
        <dbReference type="ChEBI" id="CHEBI:24875"/>
    </ligand>
</feature>
<gene>
    <name evidence="6" type="ORF">FKG95_23080</name>
</gene>
<feature type="domain" description="Pirin N-terminal" evidence="4">
    <location>
        <begin position="21"/>
        <end position="126"/>
    </location>
</feature>
<proteinExistence type="inferred from homology"/>
<sequence length="293" mass="32343">MDSSELVSLIIEPRAKDVGGFDVRRVLPFRNRRTVGPFIFFDHMGPVDFPSGQGIDVRPHPHIGLATVTYLFEGEIFHRDSLGVEQAIQPGAVNWMVAGRGIVHSERTAPEERAKAGRLNGIQSWIALPLSHEESEPSFQHHPADSLPVIEGEGVRMCLIAGAAYGKRSPVETPSEMFYLDAQLSDGAELVLPDAYEERALYVAEGEVRLSDGSLVKEGTMAVFHPSVNVGLSAREKTRVMLLGGAPLDGKRHLWWNFVASTPERLEQAKADWKNGRFDKVPGDDEFIPLPEN</sequence>
<dbReference type="EMBL" id="VHSH01000009">
    <property type="protein sequence ID" value="TQV75799.1"/>
    <property type="molecule type" value="Genomic_DNA"/>
</dbReference>
<dbReference type="PIRSF" id="PIRSF006232">
    <property type="entry name" value="Pirin"/>
    <property type="match status" value="1"/>
</dbReference>
<keyword evidence="7" id="KW-1185">Reference proteome</keyword>
<comment type="cofactor">
    <cofactor evidence="2">
        <name>Fe cation</name>
        <dbReference type="ChEBI" id="CHEBI:24875"/>
    </cofactor>
    <text evidence="2">Binds 1 Fe cation per subunit.</text>
</comment>
<feature type="binding site" evidence="2">
    <location>
        <position position="60"/>
    </location>
    <ligand>
        <name>Fe cation</name>
        <dbReference type="ChEBI" id="CHEBI:24875"/>
    </ligand>
</feature>
<evidence type="ECO:0000259" key="5">
    <source>
        <dbReference type="Pfam" id="PF05726"/>
    </source>
</evidence>
<dbReference type="Pfam" id="PF05726">
    <property type="entry name" value="Pirin_C"/>
    <property type="match status" value="1"/>
</dbReference>
<comment type="caution">
    <text evidence="6">The sequence shown here is derived from an EMBL/GenBank/DDBJ whole genome shotgun (WGS) entry which is preliminary data.</text>
</comment>
<dbReference type="AlphaFoldDB" id="A0A545TEZ9"/>
<dbReference type="PANTHER" id="PTHR13903">
    <property type="entry name" value="PIRIN-RELATED"/>
    <property type="match status" value="1"/>
</dbReference>
<name>A0A545TEZ9_9PROT</name>
<evidence type="ECO:0000256" key="3">
    <source>
        <dbReference type="RuleBase" id="RU003457"/>
    </source>
</evidence>
<keyword evidence="2" id="KW-0408">Iron</keyword>
<feature type="domain" description="Pirin C-terminal" evidence="5">
    <location>
        <begin position="179"/>
        <end position="279"/>
    </location>
</feature>
<dbReference type="Gene3D" id="2.60.120.10">
    <property type="entry name" value="Jelly Rolls"/>
    <property type="match status" value="2"/>
</dbReference>
<evidence type="ECO:0000313" key="6">
    <source>
        <dbReference type="EMBL" id="TQV75799.1"/>
    </source>
</evidence>
<dbReference type="RefSeq" id="WP_142898786.1">
    <property type="nucleotide sequence ID" value="NZ_ML660060.1"/>
</dbReference>
<comment type="similarity">
    <text evidence="1 3">Belongs to the pirin family.</text>
</comment>
<evidence type="ECO:0000259" key="4">
    <source>
        <dbReference type="Pfam" id="PF02678"/>
    </source>
</evidence>
<dbReference type="CDD" id="cd02247">
    <property type="entry name" value="cupin_pirin_C"/>
    <property type="match status" value="1"/>
</dbReference>
<dbReference type="GO" id="GO:0046872">
    <property type="term" value="F:metal ion binding"/>
    <property type="evidence" value="ECO:0007669"/>
    <property type="project" value="UniProtKB-KW"/>
</dbReference>
<keyword evidence="2" id="KW-0479">Metal-binding</keyword>
<organism evidence="6 7">
    <name type="scientific">Denitrobaculum tricleocarpae</name>
    <dbReference type="NCBI Taxonomy" id="2591009"/>
    <lineage>
        <taxon>Bacteria</taxon>
        <taxon>Pseudomonadati</taxon>
        <taxon>Pseudomonadota</taxon>
        <taxon>Alphaproteobacteria</taxon>
        <taxon>Rhodospirillales</taxon>
        <taxon>Rhodospirillaceae</taxon>
        <taxon>Denitrobaculum</taxon>
    </lineage>
</organism>
<reference evidence="6 7" key="1">
    <citation type="submission" date="2019-06" db="EMBL/GenBank/DDBJ databases">
        <title>Whole genome sequence for Rhodospirillaceae sp. R148.</title>
        <authorList>
            <person name="Wang G."/>
        </authorList>
    </citation>
    <scope>NUCLEOTIDE SEQUENCE [LARGE SCALE GENOMIC DNA]</scope>
    <source>
        <strain evidence="6 7">R148</strain>
    </source>
</reference>
<protein>
    <submittedName>
        <fullName evidence="6">Pirin family protein</fullName>
    </submittedName>
</protein>
<dbReference type="PANTHER" id="PTHR13903:SF8">
    <property type="entry name" value="PIRIN"/>
    <property type="match status" value="1"/>
</dbReference>
<dbReference type="SUPFAM" id="SSF51182">
    <property type="entry name" value="RmlC-like cupins"/>
    <property type="match status" value="1"/>
</dbReference>
<evidence type="ECO:0000313" key="7">
    <source>
        <dbReference type="Proteomes" id="UP000315252"/>
    </source>
</evidence>
<evidence type="ECO:0000256" key="1">
    <source>
        <dbReference type="ARBA" id="ARBA00008416"/>
    </source>
</evidence>